<organism evidence="1 2">
    <name type="scientific">Aduncisulcus paluster</name>
    <dbReference type="NCBI Taxonomy" id="2918883"/>
    <lineage>
        <taxon>Eukaryota</taxon>
        <taxon>Metamonada</taxon>
        <taxon>Carpediemonas-like organisms</taxon>
        <taxon>Aduncisulcus</taxon>
    </lineage>
</organism>
<evidence type="ECO:0000313" key="1">
    <source>
        <dbReference type="EMBL" id="GKT35992.1"/>
    </source>
</evidence>
<evidence type="ECO:0000313" key="2">
    <source>
        <dbReference type="Proteomes" id="UP001057375"/>
    </source>
</evidence>
<sequence>MSFLPPWEPNLCFMKETGLLDVQMYSEQLYHDRSLLVKTIASFLCNGDPQYHFPLASLFATLSIFSLNEFPLNLLFVSSSSQSCSTLLSQVHKIVSPLSFFLDIPSSGIKASFSAIMNPCSKSWIIDHLQNLSSKSQRDLYSQMVKMKLKRSKSVLIGCQESIGKRRRSSLTPLPSSSIQSTYASYFTSSDSSRMMPVGLSNGMIRELIPTGPSLPFLSSDGGVQCCLPLIESTLKGLFKGSSGFIYDMFDWVICFRPKQEFATLTSNKSLSHS</sequence>
<keyword evidence="2" id="KW-1185">Reference proteome</keyword>
<reference evidence="1" key="1">
    <citation type="submission" date="2022-03" db="EMBL/GenBank/DDBJ databases">
        <title>Draft genome sequence of Aduncisulcus paluster, a free-living microaerophilic Fornicata.</title>
        <authorList>
            <person name="Yuyama I."/>
            <person name="Kume K."/>
            <person name="Tamura T."/>
            <person name="Inagaki Y."/>
            <person name="Hashimoto T."/>
        </authorList>
    </citation>
    <scope>NUCLEOTIDE SEQUENCE</scope>
    <source>
        <strain evidence="1">NY0171</strain>
    </source>
</reference>
<evidence type="ECO:0008006" key="3">
    <source>
        <dbReference type="Google" id="ProtNLM"/>
    </source>
</evidence>
<protein>
    <recommendedName>
        <fullName evidence="3">Maturase K</fullName>
    </recommendedName>
</protein>
<dbReference type="Proteomes" id="UP001057375">
    <property type="component" value="Unassembled WGS sequence"/>
</dbReference>
<name>A0ABQ5KU51_9EUKA</name>
<proteinExistence type="predicted"/>
<accession>A0ABQ5KU51</accession>
<comment type="caution">
    <text evidence="1">The sequence shown here is derived from an EMBL/GenBank/DDBJ whole genome shotgun (WGS) entry which is preliminary data.</text>
</comment>
<feature type="non-terminal residue" evidence="1">
    <location>
        <position position="274"/>
    </location>
</feature>
<dbReference type="EMBL" id="BQXS01011111">
    <property type="protein sequence ID" value="GKT35992.1"/>
    <property type="molecule type" value="Genomic_DNA"/>
</dbReference>
<gene>
    <name evidence="1" type="ORF">ADUPG1_009038</name>
</gene>